<comment type="caution">
    <text evidence="1">The sequence shown here is derived from an EMBL/GenBank/DDBJ whole genome shotgun (WGS) entry which is preliminary data.</text>
</comment>
<dbReference type="SUPFAM" id="SSF82199">
    <property type="entry name" value="SET domain"/>
    <property type="match status" value="1"/>
</dbReference>
<proteinExistence type="predicted"/>
<dbReference type="Gene3D" id="2.170.270.10">
    <property type="entry name" value="SET domain"/>
    <property type="match status" value="1"/>
</dbReference>
<evidence type="ECO:0008006" key="3">
    <source>
        <dbReference type="Google" id="ProtNLM"/>
    </source>
</evidence>
<gene>
    <name evidence="1" type="ORF">KUTeg_012747</name>
</gene>
<reference evidence="1 2" key="1">
    <citation type="submission" date="2022-12" db="EMBL/GenBank/DDBJ databases">
        <title>Chromosome-level genome of Tegillarca granosa.</title>
        <authorList>
            <person name="Kim J."/>
        </authorList>
    </citation>
    <scope>NUCLEOTIDE SEQUENCE [LARGE SCALE GENOMIC DNA]</scope>
    <source>
        <strain evidence="1">Teg-2019</strain>
        <tissue evidence="1">Adductor muscle</tissue>
    </source>
</reference>
<dbReference type="Proteomes" id="UP001217089">
    <property type="component" value="Unassembled WGS sequence"/>
</dbReference>
<evidence type="ECO:0000313" key="2">
    <source>
        <dbReference type="Proteomes" id="UP001217089"/>
    </source>
</evidence>
<protein>
    <recommendedName>
        <fullName evidence="3">SET domain-containing protein</fullName>
    </recommendedName>
</protein>
<dbReference type="InterPro" id="IPR046341">
    <property type="entry name" value="SET_dom_sf"/>
</dbReference>
<sequence>MKIKVVQNIQRLCLFAVKDIYCGEELLYDYGDNSKHLWWVRKEATEGLEIGLLVDIDNTCTFTLTIYGEILMLYKCCKIDLDDGNDDDDPFDIRKISGYYLDKALSEWNDLKPVICIGLDSNIVALIFKLGVVAGYFWAGKIKDGKVRFLHSDNLRPLPMADVYYKLNVLRGPLPVSPFETSRQLFVQINKVHFPRVNMFYLSIGIELYTSIPIKYLPCLSEVTVEVVPVEERFRLVWAWASMCSSILECTAPSVMALAATTLLKVFLITPPLDSRNDVADGIVEKTFVGSLLETNVLELAFCYCEV</sequence>
<dbReference type="EMBL" id="JARBDR010000640">
    <property type="protein sequence ID" value="KAJ8310882.1"/>
    <property type="molecule type" value="Genomic_DNA"/>
</dbReference>
<name>A0ABQ9F0G7_TEGGR</name>
<organism evidence="1 2">
    <name type="scientific">Tegillarca granosa</name>
    <name type="common">Malaysian cockle</name>
    <name type="synonym">Anadara granosa</name>
    <dbReference type="NCBI Taxonomy" id="220873"/>
    <lineage>
        <taxon>Eukaryota</taxon>
        <taxon>Metazoa</taxon>
        <taxon>Spiralia</taxon>
        <taxon>Lophotrochozoa</taxon>
        <taxon>Mollusca</taxon>
        <taxon>Bivalvia</taxon>
        <taxon>Autobranchia</taxon>
        <taxon>Pteriomorphia</taxon>
        <taxon>Arcoida</taxon>
        <taxon>Arcoidea</taxon>
        <taxon>Arcidae</taxon>
        <taxon>Tegillarca</taxon>
    </lineage>
</organism>
<keyword evidence="2" id="KW-1185">Reference proteome</keyword>
<evidence type="ECO:0000313" key="1">
    <source>
        <dbReference type="EMBL" id="KAJ8310882.1"/>
    </source>
</evidence>
<accession>A0ABQ9F0G7</accession>